<evidence type="ECO:0000256" key="4">
    <source>
        <dbReference type="ARBA" id="ARBA00023136"/>
    </source>
</evidence>
<feature type="transmembrane region" description="Helical" evidence="5">
    <location>
        <begin position="163"/>
        <end position="183"/>
    </location>
</feature>
<dbReference type="SUPFAM" id="SSF103473">
    <property type="entry name" value="MFS general substrate transporter"/>
    <property type="match status" value="1"/>
</dbReference>
<organism evidence="7 8">
    <name type="scientific">Talaromyces proteolyticus</name>
    <dbReference type="NCBI Taxonomy" id="1131652"/>
    <lineage>
        <taxon>Eukaryota</taxon>
        <taxon>Fungi</taxon>
        <taxon>Dikarya</taxon>
        <taxon>Ascomycota</taxon>
        <taxon>Pezizomycotina</taxon>
        <taxon>Eurotiomycetes</taxon>
        <taxon>Eurotiomycetidae</taxon>
        <taxon>Eurotiales</taxon>
        <taxon>Trichocomaceae</taxon>
        <taxon>Talaromyces</taxon>
        <taxon>Talaromyces sect. Bacilispori</taxon>
    </lineage>
</organism>
<dbReference type="InterPro" id="IPR011701">
    <property type="entry name" value="MFS"/>
</dbReference>
<feature type="transmembrane region" description="Helical" evidence="5">
    <location>
        <begin position="195"/>
        <end position="215"/>
    </location>
</feature>
<evidence type="ECO:0000313" key="7">
    <source>
        <dbReference type="EMBL" id="KAH8692008.1"/>
    </source>
</evidence>
<dbReference type="AlphaFoldDB" id="A0AAD4PW12"/>
<evidence type="ECO:0000256" key="1">
    <source>
        <dbReference type="ARBA" id="ARBA00004141"/>
    </source>
</evidence>
<dbReference type="PANTHER" id="PTHR23501">
    <property type="entry name" value="MAJOR FACILITATOR SUPERFAMILY"/>
    <property type="match status" value="1"/>
</dbReference>
<accession>A0AAD4PW12</accession>
<comment type="subcellular location">
    <subcellularLocation>
        <location evidence="1">Membrane</location>
        <topology evidence="1">Multi-pass membrane protein</topology>
    </subcellularLocation>
</comment>
<feature type="transmembrane region" description="Helical" evidence="5">
    <location>
        <begin position="77"/>
        <end position="95"/>
    </location>
</feature>
<keyword evidence="3 5" id="KW-1133">Transmembrane helix</keyword>
<comment type="caution">
    <text evidence="7">The sequence shown here is derived from an EMBL/GenBank/DDBJ whole genome shotgun (WGS) entry which is preliminary data.</text>
</comment>
<evidence type="ECO:0000313" key="8">
    <source>
        <dbReference type="Proteomes" id="UP001201262"/>
    </source>
</evidence>
<dbReference type="CDD" id="cd17502">
    <property type="entry name" value="MFS_Azr1_MDR_like"/>
    <property type="match status" value="1"/>
</dbReference>
<dbReference type="Pfam" id="PF07690">
    <property type="entry name" value="MFS_1"/>
    <property type="match status" value="1"/>
</dbReference>
<feature type="transmembrane region" description="Helical" evidence="5">
    <location>
        <begin position="267"/>
        <end position="286"/>
    </location>
</feature>
<evidence type="ECO:0000256" key="2">
    <source>
        <dbReference type="ARBA" id="ARBA00022692"/>
    </source>
</evidence>
<dbReference type="PANTHER" id="PTHR23501:SF199">
    <property type="entry name" value="MFS EFFLUX TRANSPORTER INPD-RELATED"/>
    <property type="match status" value="1"/>
</dbReference>
<dbReference type="InterPro" id="IPR036259">
    <property type="entry name" value="MFS_trans_sf"/>
</dbReference>
<dbReference type="InterPro" id="IPR020846">
    <property type="entry name" value="MFS_dom"/>
</dbReference>
<dbReference type="RefSeq" id="XP_046068005.1">
    <property type="nucleotide sequence ID" value="XM_046213255.1"/>
</dbReference>
<dbReference type="Proteomes" id="UP001201262">
    <property type="component" value="Unassembled WGS sequence"/>
</dbReference>
<dbReference type="EMBL" id="JAJTJA010000011">
    <property type="protein sequence ID" value="KAH8692008.1"/>
    <property type="molecule type" value="Genomic_DNA"/>
</dbReference>
<feature type="domain" description="Major facilitator superfamily (MFS) profile" evidence="6">
    <location>
        <begin position="42"/>
        <end position="550"/>
    </location>
</feature>
<dbReference type="Gene3D" id="1.20.1250.20">
    <property type="entry name" value="MFS general substrate transporter like domains"/>
    <property type="match status" value="1"/>
</dbReference>
<feature type="transmembrane region" description="Helical" evidence="5">
    <location>
        <begin position="235"/>
        <end position="255"/>
    </location>
</feature>
<feature type="transmembrane region" description="Helical" evidence="5">
    <location>
        <begin position="403"/>
        <end position="426"/>
    </location>
</feature>
<feature type="transmembrane region" description="Helical" evidence="5">
    <location>
        <begin position="137"/>
        <end position="157"/>
    </location>
</feature>
<dbReference type="Gene3D" id="1.20.1720.10">
    <property type="entry name" value="Multidrug resistance protein D"/>
    <property type="match status" value="1"/>
</dbReference>
<name>A0AAD4PW12_9EURO</name>
<feature type="transmembrane region" description="Helical" evidence="5">
    <location>
        <begin position="107"/>
        <end position="125"/>
    </location>
</feature>
<evidence type="ECO:0000259" key="6">
    <source>
        <dbReference type="PROSITE" id="PS50850"/>
    </source>
</evidence>
<keyword evidence="8" id="KW-1185">Reference proteome</keyword>
<keyword evidence="2 5" id="KW-0812">Transmembrane</keyword>
<dbReference type="GeneID" id="70243542"/>
<feature type="transmembrane region" description="Helical" evidence="5">
    <location>
        <begin position="343"/>
        <end position="367"/>
    </location>
</feature>
<dbReference type="GO" id="GO:0005886">
    <property type="term" value="C:plasma membrane"/>
    <property type="evidence" value="ECO:0007669"/>
    <property type="project" value="TreeGrafter"/>
</dbReference>
<feature type="transmembrane region" description="Helical" evidence="5">
    <location>
        <begin position="446"/>
        <end position="469"/>
    </location>
</feature>
<dbReference type="PROSITE" id="PS50850">
    <property type="entry name" value="MFS"/>
    <property type="match status" value="1"/>
</dbReference>
<evidence type="ECO:0000256" key="3">
    <source>
        <dbReference type="ARBA" id="ARBA00022989"/>
    </source>
</evidence>
<proteinExistence type="predicted"/>
<gene>
    <name evidence="7" type="ORF">BGW36DRAFT_348048</name>
</gene>
<evidence type="ECO:0000256" key="5">
    <source>
        <dbReference type="SAM" id="Phobius"/>
    </source>
</evidence>
<sequence length="550" mass="59141">MSSQGTVDKTTVVSREKYCSIDTKTDGSLKEYYNSTWKIYLVVIALALTTFCTSLDSTILATAIPQITDRFNSLDDVEWYGAAYLLANCSVQLIYGKLYHLHSVKWVYLVALFLFQLGSFVCAIAPSSVVLITGRAVAGLGAAGILSGSILMIRQLVPLHQRPGYMAALASMTGIAWIIGPIIGGAFTDSVSWRWCFYINLPFGLITCILLLIFYQPLQLLPNSQRVSLRDSVRFLDIEGTALFLPAIVSLLLALQWGGTKFPWGSVQIIVLLIIFSITSVGFVFVQIWKQELATVPPRVMTSRNVWAGFVFTFCFGAAVVVAMYYIPLWLQVIKNDSSESSGIMTLSLVIAMVVTSLLTAILITVIGYYTPFMILASILMSVGGGLLSTLDTNASSKKYIAFQIIFGSGVGCGIQQSMVAIQAAVNGSGSRNSSSSSSSGSNGSAVSMGTAIMTFAQTLGGAIFIAVAQNVFENKLSNGIVAAKVPGLDSQAILKIGATELRNTVESQYWDAVSHAYNAAIDDTFRVATIVAAVSILGALGMEWISIKR</sequence>
<keyword evidence="4 5" id="KW-0472">Membrane</keyword>
<feature type="transmembrane region" description="Helical" evidence="5">
    <location>
        <begin position="373"/>
        <end position="391"/>
    </location>
</feature>
<feature type="transmembrane region" description="Helical" evidence="5">
    <location>
        <begin position="306"/>
        <end position="331"/>
    </location>
</feature>
<feature type="transmembrane region" description="Helical" evidence="5">
    <location>
        <begin position="39"/>
        <end position="65"/>
    </location>
</feature>
<feature type="transmembrane region" description="Helical" evidence="5">
    <location>
        <begin position="528"/>
        <end position="548"/>
    </location>
</feature>
<dbReference type="FunFam" id="1.20.1250.20:FF:000196">
    <property type="entry name" value="MFS toxin efflux pump (AflT)"/>
    <property type="match status" value="1"/>
</dbReference>
<dbReference type="GO" id="GO:0022857">
    <property type="term" value="F:transmembrane transporter activity"/>
    <property type="evidence" value="ECO:0007669"/>
    <property type="project" value="InterPro"/>
</dbReference>
<protein>
    <submittedName>
        <fullName evidence="7">MFS transporter</fullName>
    </submittedName>
</protein>
<reference evidence="7" key="1">
    <citation type="submission" date="2021-12" db="EMBL/GenBank/DDBJ databases">
        <title>Convergent genome expansion in fungi linked to evolution of root-endophyte symbiosis.</title>
        <authorList>
            <consortium name="DOE Joint Genome Institute"/>
            <person name="Ke Y.-H."/>
            <person name="Bonito G."/>
            <person name="Liao H.-L."/>
            <person name="Looney B."/>
            <person name="Rojas-Flechas A."/>
            <person name="Nash J."/>
            <person name="Hameed K."/>
            <person name="Schadt C."/>
            <person name="Martin F."/>
            <person name="Crous P.W."/>
            <person name="Miettinen O."/>
            <person name="Magnuson J.K."/>
            <person name="Labbe J."/>
            <person name="Jacobson D."/>
            <person name="Doktycz M.J."/>
            <person name="Veneault-Fourrey C."/>
            <person name="Kuo A."/>
            <person name="Mondo S."/>
            <person name="Calhoun S."/>
            <person name="Riley R."/>
            <person name="Ohm R."/>
            <person name="LaButti K."/>
            <person name="Andreopoulos B."/>
            <person name="Pangilinan J."/>
            <person name="Nolan M."/>
            <person name="Tritt A."/>
            <person name="Clum A."/>
            <person name="Lipzen A."/>
            <person name="Daum C."/>
            <person name="Barry K."/>
            <person name="Grigoriev I.V."/>
            <person name="Vilgalys R."/>
        </authorList>
    </citation>
    <scope>NUCLEOTIDE SEQUENCE</scope>
    <source>
        <strain evidence="7">PMI_201</strain>
    </source>
</reference>